<sequence>MAKVTFLPTNVLLLMRAAVLPSSPTYFPQYYQRFSLHDCCISRLLCRCSSIEQSISSSLTHDSPAKLSYL</sequence>
<feature type="signal peptide" evidence="1">
    <location>
        <begin position="1"/>
        <end position="21"/>
    </location>
</feature>
<accession>A0A2M3ZN71</accession>
<dbReference type="EMBL" id="GGFM01009149">
    <property type="protein sequence ID" value="MBW29900.1"/>
    <property type="molecule type" value="Transcribed_RNA"/>
</dbReference>
<dbReference type="AlphaFoldDB" id="A0A2M3ZN71"/>
<evidence type="ECO:0000256" key="1">
    <source>
        <dbReference type="SAM" id="SignalP"/>
    </source>
</evidence>
<reference evidence="2" key="1">
    <citation type="submission" date="2018-01" db="EMBL/GenBank/DDBJ databases">
        <title>An insight into the sialome of Amazonian anophelines.</title>
        <authorList>
            <person name="Ribeiro J.M."/>
            <person name="Scarpassa V."/>
            <person name="Calvo E."/>
        </authorList>
    </citation>
    <scope>NUCLEOTIDE SEQUENCE</scope>
    <source>
        <tissue evidence="2">Salivary glands</tissue>
    </source>
</reference>
<organism evidence="2">
    <name type="scientific">Anopheles braziliensis</name>
    <dbReference type="NCBI Taxonomy" id="58242"/>
    <lineage>
        <taxon>Eukaryota</taxon>
        <taxon>Metazoa</taxon>
        <taxon>Ecdysozoa</taxon>
        <taxon>Arthropoda</taxon>
        <taxon>Hexapoda</taxon>
        <taxon>Insecta</taxon>
        <taxon>Pterygota</taxon>
        <taxon>Neoptera</taxon>
        <taxon>Endopterygota</taxon>
        <taxon>Diptera</taxon>
        <taxon>Nematocera</taxon>
        <taxon>Culicoidea</taxon>
        <taxon>Culicidae</taxon>
        <taxon>Anophelinae</taxon>
        <taxon>Anopheles</taxon>
    </lineage>
</organism>
<feature type="chain" id="PRO_5014824401" evidence="1">
    <location>
        <begin position="22"/>
        <end position="70"/>
    </location>
</feature>
<protein>
    <submittedName>
        <fullName evidence="2">Putative secreted peptide</fullName>
    </submittedName>
</protein>
<evidence type="ECO:0000313" key="2">
    <source>
        <dbReference type="EMBL" id="MBW29900.1"/>
    </source>
</evidence>
<name>A0A2M3ZN71_9DIPT</name>
<keyword evidence="1" id="KW-0732">Signal</keyword>
<proteinExistence type="predicted"/>